<evidence type="ECO:0000256" key="1">
    <source>
        <dbReference type="SAM" id="MobiDB-lite"/>
    </source>
</evidence>
<comment type="caution">
    <text evidence="2">The sequence shown here is derived from an EMBL/GenBank/DDBJ whole genome shotgun (WGS) entry which is preliminary data.</text>
</comment>
<dbReference type="EMBL" id="CAKMMF010000014">
    <property type="protein sequence ID" value="CAH1207997.1"/>
    <property type="molecule type" value="Genomic_DNA"/>
</dbReference>
<name>A0ABN8GFX9_9BACL</name>
<reference evidence="2" key="1">
    <citation type="submission" date="2022-01" db="EMBL/GenBank/DDBJ databases">
        <authorList>
            <person name="Criscuolo A."/>
        </authorList>
    </citation>
    <scope>NUCLEOTIDE SEQUENCE</scope>
    <source>
        <strain evidence="2">CIP111893</strain>
    </source>
</reference>
<feature type="region of interest" description="Disordered" evidence="1">
    <location>
        <begin position="112"/>
        <end position="132"/>
    </location>
</feature>
<evidence type="ECO:0000313" key="3">
    <source>
        <dbReference type="Proteomes" id="UP000838686"/>
    </source>
</evidence>
<sequence>MRKQAMTRSILLCFAVLIGVVGISGCSNYERRLQNSTYDYGSREKNDPKMRGGRAFGTVTGKPGQHDNSWFEYSNLLSTEVSSINGVAACFVMLTDKNAYVALSLDGTALGTKNSGGRDSKEQDNTGATRGVYNINNGSPYWNNEQVVGPYNSSFTVNDHNQLSEELKQTVAVQIRKLAPHVQEVHISANQEFINEILQYAKEAWAGHSLTPWVHSFNVLVKHQFAGGDELPVPIKTLKQRANLHRGASQ</sequence>
<gene>
    <name evidence="2" type="ORF">PAECIP111893_02819</name>
</gene>
<protein>
    <recommendedName>
        <fullName evidence="4">Sporulation lipoprotein YhcN/YlaJ (Spore_YhcN_YlaJ)</fullName>
    </recommendedName>
</protein>
<dbReference type="PROSITE" id="PS51257">
    <property type="entry name" value="PROKAR_LIPOPROTEIN"/>
    <property type="match status" value="1"/>
</dbReference>
<evidence type="ECO:0000313" key="2">
    <source>
        <dbReference type="EMBL" id="CAH1207997.1"/>
    </source>
</evidence>
<accession>A0ABN8GFX9</accession>
<dbReference type="RefSeq" id="WP_236343123.1">
    <property type="nucleotide sequence ID" value="NZ_CAKMMF010000014.1"/>
</dbReference>
<organism evidence="2 3">
    <name type="scientific">Paenibacillus plantiphilus</name>
    <dbReference type="NCBI Taxonomy" id="2905650"/>
    <lineage>
        <taxon>Bacteria</taxon>
        <taxon>Bacillati</taxon>
        <taxon>Bacillota</taxon>
        <taxon>Bacilli</taxon>
        <taxon>Bacillales</taxon>
        <taxon>Paenibacillaceae</taxon>
        <taxon>Paenibacillus</taxon>
    </lineage>
</organism>
<keyword evidence="3" id="KW-1185">Reference proteome</keyword>
<dbReference type="Proteomes" id="UP000838686">
    <property type="component" value="Unassembled WGS sequence"/>
</dbReference>
<evidence type="ECO:0008006" key="4">
    <source>
        <dbReference type="Google" id="ProtNLM"/>
    </source>
</evidence>
<proteinExistence type="predicted"/>